<comment type="catalytic activity">
    <reaction evidence="11">
        <text>XTP + H2O = XDP + phosphate + H(+)</text>
        <dbReference type="Rhea" id="RHEA:28406"/>
        <dbReference type="ChEBI" id="CHEBI:15377"/>
        <dbReference type="ChEBI" id="CHEBI:15378"/>
        <dbReference type="ChEBI" id="CHEBI:43474"/>
        <dbReference type="ChEBI" id="CHEBI:59884"/>
        <dbReference type="ChEBI" id="CHEBI:61314"/>
        <dbReference type="EC" id="3.6.1.73"/>
    </reaction>
</comment>
<feature type="region of interest" description="Disordered" evidence="12">
    <location>
        <begin position="81"/>
        <end position="132"/>
    </location>
</feature>
<dbReference type="InterPro" id="IPR029001">
    <property type="entry name" value="ITPase-like_fam"/>
</dbReference>
<comment type="cofactor">
    <cofactor evidence="2">
        <name>Mg(2+)</name>
        <dbReference type="ChEBI" id="CHEBI:18420"/>
    </cofactor>
</comment>
<sequence>MDTPSPAFRSLFVLVGSGNPSKIAAVRLAFLSLYSSLDPESLHVEGLPVDSGVSAQPINDEETYRGAIMRAQNVMRLWKEKEGERRRKEEKLGGQMVEGRGAGKREEQDKRKRGQNERQQGEKGKESNQCTGGTGKPCEICKGCLHVCSTVGAEEGSLLLPDYVVGLEGGVKEEPFPSLCPPLAPPSSPPLHCFAWMAILEPRTGRWSGAKTASFPLPGIVATMVRAGVELGEADDRVFGREKSKERDGVVGLLTGGIVDRAAFYAPAVVLAMIPFGRYRGRYAGG</sequence>
<evidence type="ECO:0000259" key="13">
    <source>
        <dbReference type="Pfam" id="PF01931"/>
    </source>
</evidence>
<evidence type="ECO:0000256" key="7">
    <source>
        <dbReference type="ARBA" id="ARBA00023080"/>
    </source>
</evidence>
<organism evidence="14 15">
    <name type="scientific">Nannochloropsis gaditana</name>
    <dbReference type="NCBI Taxonomy" id="72520"/>
    <lineage>
        <taxon>Eukaryota</taxon>
        <taxon>Sar</taxon>
        <taxon>Stramenopiles</taxon>
        <taxon>Ochrophyta</taxon>
        <taxon>Eustigmatophyceae</taxon>
        <taxon>Eustigmatales</taxon>
        <taxon>Monodopsidaceae</taxon>
        <taxon>Nannochloropsis</taxon>
    </lineage>
</organism>
<keyword evidence="4" id="KW-0547">Nucleotide-binding</keyword>
<evidence type="ECO:0000256" key="8">
    <source>
        <dbReference type="ARBA" id="ARBA00023211"/>
    </source>
</evidence>
<evidence type="ECO:0000256" key="10">
    <source>
        <dbReference type="ARBA" id="ARBA00048174"/>
    </source>
</evidence>
<evidence type="ECO:0000256" key="9">
    <source>
        <dbReference type="ARBA" id="ARBA00038901"/>
    </source>
</evidence>
<feature type="domain" description="Non-canonical purine NTP phosphatase/PRRC1" evidence="13">
    <location>
        <begin position="16"/>
        <end position="76"/>
    </location>
</feature>
<keyword evidence="7" id="KW-0546">Nucleotide metabolism</keyword>
<keyword evidence="5" id="KW-0378">Hydrolase</keyword>
<dbReference type="SUPFAM" id="SSF52972">
    <property type="entry name" value="ITPase-like"/>
    <property type="match status" value="2"/>
</dbReference>
<evidence type="ECO:0000313" key="15">
    <source>
        <dbReference type="Proteomes" id="UP000019335"/>
    </source>
</evidence>
<dbReference type="Gene3D" id="3.90.950.10">
    <property type="match status" value="1"/>
</dbReference>
<dbReference type="PANTHER" id="PTHR34699">
    <property type="match status" value="1"/>
</dbReference>
<evidence type="ECO:0000256" key="3">
    <source>
        <dbReference type="ARBA" id="ARBA00022723"/>
    </source>
</evidence>
<dbReference type="AlphaFoldDB" id="W7TIE5"/>
<accession>W7TIE5</accession>
<dbReference type="Proteomes" id="UP000019335">
    <property type="component" value="Unassembled WGS sequence"/>
</dbReference>
<dbReference type="GO" id="GO:0000166">
    <property type="term" value="F:nucleotide binding"/>
    <property type="evidence" value="ECO:0007669"/>
    <property type="project" value="UniProtKB-KW"/>
</dbReference>
<keyword evidence="15" id="KW-1185">Reference proteome</keyword>
<feature type="compositionally biased region" description="Basic and acidic residues" evidence="12">
    <location>
        <begin position="101"/>
        <end position="126"/>
    </location>
</feature>
<dbReference type="GO" id="GO:0046872">
    <property type="term" value="F:metal ion binding"/>
    <property type="evidence" value="ECO:0007669"/>
    <property type="project" value="UniProtKB-KW"/>
</dbReference>
<dbReference type="EC" id="3.6.1.73" evidence="9"/>
<evidence type="ECO:0000256" key="6">
    <source>
        <dbReference type="ARBA" id="ARBA00022842"/>
    </source>
</evidence>
<evidence type="ECO:0000256" key="2">
    <source>
        <dbReference type="ARBA" id="ARBA00001946"/>
    </source>
</evidence>
<evidence type="ECO:0000313" key="14">
    <source>
        <dbReference type="EMBL" id="EWM20694.1"/>
    </source>
</evidence>
<feature type="compositionally biased region" description="Basic and acidic residues" evidence="12">
    <location>
        <begin position="81"/>
        <end position="92"/>
    </location>
</feature>
<comment type="cofactor">
    <cofactor evidence="1">
        <name>Mn(2+)</name>
        <dbReference type="ChEBI" id="CHEBI:29035"/>
    </cofactor>
</comment>
<keyword evidence="8" id="KW-0464">Manganese</keyword>
<evidence type="ECO:0000256" key="1">
    <source>
        <dbReference type="ARBA" id="ARBA00001936"/>
    </source>
</evidence>
<gene>
    <name evidence="14" type="ORF">Naga_100674g2</name>
</gene>
<proteinExistence type="predicted"/>
<dbReference type="Pfam" id="PF01931">
    <property type="entry name" value="NTPase_I-T"/>
    <property type="match status" value="2"/>
</dbReference>
<evidence type="ECO:0000256" key="12">
    <source>
        <dbReference type="SAM" id="MobiDB-lite"/>
    </source>
</evidence>
<dbReference type="InterPro" id="IPR026533">
    <property type="entry name" value="NTPase/PRRC1"/>
</dbReference>
<comment type="caution">
    <text evidence="14">The sequence shown here is derived from an EMBL/GenBank/DDBJ whole genome shotgun (WGS) entry which is preliminary data.</text>
</comment>
<protein>
    <recommendedName>
        <fullName evidence="9">inosine/xanthosine triphosphatase</fullName>
        <ecNumber evidence="9">3.6.1.73</ecNumber>
    </recommendedName>
</protein>
<evidence type="ECO:0000256" key="11">
    <source>
        <dbReference type="ARBA" id="ARBA00048781"/>
    </source>
</evidence>
<keyword evidence="6" id="KW-0460">Magnesium</keyword>
<dbReference type="PANTHER" id="PTHR34699:SF2">
    <property type="entry name" value="NON-CANONICAL PURINE NTP PHOSPHATASE_PRRC1 DOMAIN-CONTAINING PROTEIN"/>
    <property type="match status" value="1"/>
</dbReference>
<feature type="domain" description="Non-canonical purine NTP phosphatase/PRRC1" evidence="13">
    <location>
        <begin position="161"/>
        <end position="276"/>
    </location>
</feature>
<evidence type="ECO:0000256" key="4">
    <source>
        <dbReference type="ARBA" id="ARBA00022741"/>
    </source>
</evidence>
<evidence type="ECO:0000256" key="5">
    <source>
        <dbReference type="ARBA" id="ARBA00022801"/>
    </source>
</evidence>
<dbReference type="OrthoDB" id="300709at2759"/>
<dbReference type="InterPro" id="IPR050299">
    <property type="entry name" value="YjjX_NTPase"/>
</dbReference>
<name>W7TIE5_9STRA</name>
<comment type="catalytic activity">
    <reaction evidence="10">
        <text>ITP + H2O = IDP + phosphate + H(+)</text>
        <dbReference type="Rhea" id="RHEA:28330"/>
        <dbReference type="ChEBI" id="CHEBI:15377"/>
        <dbReference type="ChEBI" id="CHEBI:15378"/>
        <dbReference type="ChEBI" id="CHEBI:43474"/>
        <dbReference type="ChEBI" id="CHEBI:58280"/>
        <dbReference type="ChEBI" id="CHEBI:61402"/>
        <dbReference type="EC" id="3.6.1.73"/>
    </reaction>
</comment>
<keyword evidence="3" id="KW-0479">Metal-binding</keyword>
<dbReference type="EMBL" id="AZIL01002874">
    <property type="protein sequence ID" value="EWM20694.1"/>
    <property type="molecule type" value="Genomic_DNA"/>
</dbReference>
<dbReference type="GO" id="GO:0009117">
    <property type="term" value="P:nucleotide metabolic process"/>
    <property type="evidence" value="ECO:0007669"/>
    <property type="project" value="UniProtKB-KW"/>
</dbReference>
<dbReference type="GO" id="GO:0103023">
    <property type="term" value="F:ITPase activity"/>
    <property type="evidence" value="ECO:0007669"/>
    <property type="project" value="UniProtKB-EC"/>
</dbReference>
<reference evidence="14 15" key="1">
    <citation type="journal article" date="2014" name="Mol. Plant">
        <title>Chromosome Scale Genome Assembly and Transcriptome Profiling of Nannochloropsis gaditana in Nitrogen Depletion.</title>
        <authorList>
            <person name="Corteggiani Carpinelli E."/>
            <person name="Telatin A."/>
            <person name="Vitulo N."/>
            <person name="Forcato C."/>
            <person name="D'Angelo M."/>
            <person name="Schiavon R."/>
            <person name="Vezzi A."/>
            <person name="Giacometti G.M."/>
            <person name="Morosinotto T."/>
            <person name="Valle G."/>
        </authorList>
    </citation>
    <scope>NUCLEOTIDE SEQUENCE [LARGE SCALE GENOMIC DNA]</scope>
    <source>
        <strain evidence="14 15">B-31</strain>
    </source>
</reference>
<dbReference type="GO" id="GO:0006772">
    <property type="term" value="P:thiamine metabolic process"/>
    <property type="evidence" value="ECO:0007669"/>
    <property type="project" value="TreeGrafter"/>
</dbReference>